<evidence type="ECO:0000259" key="4">
    <source>
        <dbReference type="SMART" id="SM00893"/>
    </source>
</evidence>
<reference evidence="5" key="1">
    <citation type="journal article" date="2014" name="Front. Microbiol.">
        <title>High frequency of phylogenetically diverse reductive dehalogenase-homologous genes in deep subseafloor sedimentary metagenomes.</title>
        <authorList>
            <person name="Kawai M."/>
            <person name="Futagami T."/>
            <person name="Toyoda A."/>
            <person name="Takaki Y."/>
            <person name="Nishi S."/>
            <person name="Hori S."/>
            <person name="Arai W."/>
            <person name="Tsubouchi T."/>
            <person name="Morono Y."/>
            <person name="Uchiyama I."/>
            <person name="Ito T."/>
            <person name="Fujiyama A."/>
            <person name="Inagaki F."/>
            <person name="Takami H."/>
        </authorList>
    </citation>
    <scope>NUCLEOTIDE SEQUENCE</scope>
    <source>
        <strain evidence="5">Expedition CK06-06</strain>
    </source>
</reference>
<evidence type="ECO:0000256" key="3">
    <source>
        <dbReference type="ARBA" id="ARBA00023315"/>
    </source>
</evidence>
<dbReference type="AlphaFoldDB" id="X1NTI0"/>
<keyword evidence="2" id="KW-0808">Transferase</keyword>
<feature type="non-terminal residue" evidence="5">
    <location>
        <position position="1"/>
    </location>
</feature>
<dbReference type="InterPro" id="IPR020617">
    <property type="entry name" value="Thiolase_C"/>
</dbReference>
<evidence type="ECO:0000256" key="2">
    <source>
        <dbReference type="ARBA" id="ARBA00022679"/>
    </source>
</evidence>
<dbReference type="PROSITE" id="PS00737">
    <property type="entry name" value="THIOLASE_2"/>
    <property type="match status" value="1"/>
</dbReference>
<dbReference type="PANTHER" id="PTHR18919:SF107">
    <property type="entry name" value="ACETYL-COA ACETYLTRANSFERASE, CYTOSOLIC"/>
    <property type="match status" value="1"/>
</dbReference>
<evidence type="ECO:0000256" key="1">
    <source>
        <dbReference type="ARBA" id="ARBA00010982"/>
    </source>
</evidence>
<proteinExistence type="inferred from homology"/>
<sequence length="224" mass="23624">GIPTIINPEDKNALEAALSLKEKYEGEVIVISMGPPQADEALREALAMGADRAILLTDRAFAGADTMATAYSLGSAVKKIGEYDLILCGRQAIDGVLYLLLKPIAKILSYGVAAVDPAFMGIGPVYAIPKALERAGLKLEDMDLIELNEAFAAQVLAVNKELHFNHDKLNVNGGAIALGHPVGCSGARIIVTLLYEMKDRDAKYGLAALCVGGGQGAAMVVERM</sequence>
<dbReference type="InterPro" id="IPR002155">
    <property type="entry name" value="Thiolase"/>
</dbReference>
<dbReference type="PANTHER" id="PTHR18919">
    <property type="entry name" value="ACETYL-COA C-ACYLTRANSFERASE"/>
    <property type="match status" value="1"/>
</dbReference>
<comment type="similarity">
    <text evidence="1">Belongs to the thiolase-like superfamily. Thiolase family.</text>
</comment>
<dbReference type="SUPFAM" id="SSF52402">
    <property type="entry name" value="Adenine nucleotide alpha hydrolases-like"/>
    <property type="match status" value="1"/>
</dbReference>
<dbReference type="EMBL" id="BARV01029702">
    <property type="protein sequence ID" value="GAI33506.1"/>
    <property type="molecule type" value="Genomic_DNA"/>
</dbReference>
<dbReference type="GO" id="GO:0016747">
    <property type="term" value="F:acyltransferase activity, transferring groups other than amino-acyl groups"/>
    <property type="evidence" value="ECO:0007669"/>
    <property type="project" value="InterPro"/>
</dbReference>
<accession>X1NTI0</accession>
<name>X1NTI0_9ZZZZ</name>
<dbReference type="PROSITE" id="PS00099">
    <property type="entry name" value="THIOLASE_3"/>
    <property type="match status" value="1"/>
</dbReference>
<gene>
    <name evidence="5" type="ORF">S06H3_47298</name>
</gene>
<feature type="domain" description="Electron transfer flavoprotein alpha/beta-subunit N-terminal" evidence="4">
    <location>
        <begin position="1"/>
        <end position="160"/>
    </location>
</feature>
<dbReference type="Pfam" id="PF02803">
    <property type="entry name" value="Thiolase_C"/>
    <property type="match status" value="1"/>
</dbReference>
<dbReference type="Gene3D" id="3.40.47.10">
    <property type="match status" value="1"/>
</dbReference>
<dbReference type="InterPro" id="IPR014730">
    <property type="entry name" value="ETF_a/b_N"/>
</dbReference>
<keyword evidence="3" id="KW-0012">Acyltransferase</keyword>
<dbReference type="InterPro" id="IPR020610">
    <property type="entry name" value="Thiolase_AS"/>
</dbReference>
<evidence type="ECO:0000313" key="5">
    <source>
        <dbReference type="EMBL" id="GAI33506.1"/>
    </source>
</evidence>
<dbReference type="InterPro" id="IPR016039">
    <property type="entry name" value="Thiolase-like"/>
</dbReference>
<comment type="caution">
    <text evidence="5">The sequence shown here is derived from an EMBL/GenBank/DDBJ whole genome shotgun (WGS) entry which is preliminary data.</text>
</comment>
<dbReference type="CDD" id="cd00751">
    <property type="entry name" value="thiolase"/>
    <property type="match status" value="1"/>
</dbReference>
<dbReference type="InterPro" id="IPR020613">
    <property type="entry name" value="Thiolase_CS"/>
</dbReference>
<dbReference type="SMART" id="SM00893">
    <property type="entry name" value="ETF"/>
    <property type="match status" value="1"/>
</dbReference>
<dbReference type="SUPFAM" id="SSF53901">
    <property type="entry name" value="Thiolase-like"/>
    <property type="match status" value="1"/>
</dbReference>
<organism evidence="5">
    <name type="scientific">marine sediment metagenome</name>
    <dbReference type="NCBI Taxonomy" id="412755"/>
    <lineage>
        <taxon>unclassified sequences</taxon>
        <taxon>metagenomes</taxon>
        <taxon>ecological metagenomes</taxon>
    </lineage>
</organism>
<protein>
    <recommendedName>
        <fullName evidence="4">Electron transfer flavoprotein alpha/beta-subunit N-terminal domain-containing protein</fullName>
    </recommendedName>
</protein>